<name>A0A9J7ET01_SPOLT</name>
<evidence type="ECO:0000313" key="2">
    <source>
        <dbReference type="RefSeq" id="XP_022834779.1"/>
    </source>
</evidence>
<dbReference type="GeneID" id="111362343"/>
<organism evidence="1 2">
    <name type="scientific">Spodoptera litura</name>
    <name type="common">Asian cotton leafworm</name>
    <dbReference type="NCBI Taxonomy" id="69820"/>
    <lineage>
        <taxon>Eukaryota</taxon>
        <taxon>Metazoa</taxon>
        <taxon>Ecdysozoa</taxon>
        <taxon>Arthropoda</taxon>
        <taxon>Hexapoda</taxon>
        <taxon>Insecta</taxon>
        <taxon>Pterygota</taxon>
        <taxon>Neoptera</taxon>
        <taxon>Endopterygota</taxon>
        <taxon>Lepidoptera</taxon>
        <taxon>Glossata</taxon>
        <taxon>Ditrysia</taxon>
        <taxon>Noctuoidea</taxon>
        <taxon>Noctuidae</taxon>
        <taxon>Amphipyrinae</taxon>
        <taxon>Spodoptera</taxon>
    </lineage>
</organism>
<accession>A0A9J7ET01</accession>
<proteinExistence type="predicted"/>
<dbReference type="AlphaFoldDB" id="A0A9J7ET01"/>
<sequence length="108" mass="12140">MGGIQMKLLLAYAPYLQKLRVLEDCEPLCYKVIVEPATYCPLLPRLHIARLEATCIQQRPTFIRSSDHRVSGHPTLHLSIRGLRSALSLDSTLSKHFMGASNYCNLTS</sequence>
<dbReference type="KEGG" id="sliu:111362343"/>
<evidence type="ECO:0000313" key="1">
    <source>
        <dbReference type="Proteomes" id="UP000301870"/>
    </source>
</evidence>
<keyword evidence="1" id="KW-1185">Reference proteome</keyword>
<reference evidence="2" key="1">
    <citation type="submission" date="2025-08" db="UniProtKB">
        <authorList>
            <consortium name="RefSeq"/>
        </authorList>
    </citation>
    <scope>IDENTIFICATION</scope>
    <source>
        <strain evidence="2">Ishihara</strain>
        <tissue evidence="2">Whole body</tissue>
    </source>
</reference>
<protein>
    <submittedName>
        <fullName evidence="2">Uncharacterized protein LOC111362343</fullName>
    </submittedName>
</protein>
<dbReference type="RefSeq" id="XP_022834779.1">
    <property type="nucleotide sequence ID" value="XM_022979011.1"/>
</dbReference>
<dbReference type="Proteomes" id="UP000301870">
    <property type="component" value="Unplaced"/>
</dbReference>
<gene>
    <name evidence="2" type="primary">LOC111362343</name>
</gene>